<dbReference type="EMBL" id="CP049889">
    <property type="protein sequence ID" value="QIK51278.1"/>
    <property type="molecule type" value="Genomic_DNA"/>
</dbReference>
<organism evidence="1 2">
    <name type="scientific">Jeotgalibaca porci</name>
    <dbReference type="NCBI Taxonomy" id="1868793"/>
    <lineage>
        <taxon>Bacteria</taxon>
        <taxon>Bacillati</taxon>
        <taxon>Bacillota</taxon>
        <taxon>Bacilli</taxon>
        <taxon>Lactobacillales</taxon>
        <taxon>Carnobacteriaceae</taxon>
        <taxon>Jeotgalibaca</taxon>
    </lineage>
</organism>
<keyword evidence="2" id="KW-1185">Reference proteome</keyword>
<sequence>MQNQNIEIFSEKMQQQITETVISIVTETINEVRQKPQKRYYKKSEFCEFFGCSFNTLQKFIRELGLKVVVLGDSQYIDLEDFIQFADKHKV</sequence>
<evidence type="ECO:0000313" key="2">
    <source>
        <dbReference type="Proteomes" id="UP000501830"/>
    </source>
</evidence>
<proteinExistence type="predicted"/>
<evidence type="ECO:0000313" key="1">
    <source>
        <dbReference type="EMBL" id="QIK51278.1"/>
    </source>
</evidence>
<name>A0A6G7WGF0_9LACT</name>
<reference evidence="1 2" key="1">
    <citation type="journal article" date="2017" name="Int. J. Syst. Evol. Microbiol.">
        <title>Jeotgalibaca porci sp. nov. and Jeotgalibaca arthritidis sp. nov., isolated from pigs, and emended description of the genus Jeotgalibaca.</title>
        <authorList>
            <person name="Zamora L."/>
            <person name="Perez-Sancho M."/>
            <person name="Dominguez L."/>
            <person name="Fernandez-Garayzabal J.F."/>
            <person name="Vela A.I."/>
        </authorList>
    </citation>
    <scope>NUCLEOTIDE SEQUENCE [LARGE SCALE GENOMIC DNA]</scope>
    <source>
        <strain evidence="1 2">CCUG 69148</strain>
    </source>
</reference>
<dbReference type="RefSeq" id="WP_166062331.1">
    <property type="nucleotide sequence ID" value="NZ_CP049889.1"/>
</dbReference>
<dbReference type="AlphaFoldDB" id="A0A6G7WGF0"/>
<dbReference type="Proteomes" id="UP000501830">
    <property type="component" value="Chromosome"/>
</dbReference>
<evidence type="ECO:0008006" key="3">
    <source>
        <dbReference type="Google" id="ProtNLM"/>
    </source>
</evidence>
<protein>
    <recommendedName>
        <fullName evidence="3">Helix-turn-helix domain-containing protein</fullName>
    </recommendedName>
</protein>
<dbReference type="KEGG" id="jpo:G7058_03910"/>
<gene>
    <name evidence="1" type="ORF">G7058_03910</name>
</gene>
<dbReference type="GeneID" id="94552412"/>
<accession>A0A6G7WGF0</accession>